<dbReference type="RefSeq" id="XP_041560489.1">
    <property type="nucleotide sequence ID" value="XM_041694684.1"/>
</dbReference>
<reference evidence="2" key="2">
    <citation type="submission" date="2021-02" db="EMBL/GenBank/DDBJ databases">
        <title>Aspergillus puulaauensis MK2 genome sequence.</title>
        <authorList>
            <person name="Futagami T."/>
            <person name="Mori K."/>
            <person name="Kadooka C."/>
            <person name="Tanaka T."/>
        </authorList>
    </citation>
    <scope>NUCLEOTIDE SEQUENCE</scope>
    <source>
        <strain evidence="2">MK2</strain>
    </source>
</reference>
<dbReference type="SUPFAM" id="SSF81383">
    <property type="entry name" value="F-box domain"/>
    <property type="match status" value="1"/>
</dbReference>
<dbReference type="Pfam" id="PF24539">
    <property type="entry name" value="DUF7600"/>
    <property type="match status" value="1"/>
</dbReference>
<dbReference type="Proteomes" id="UP000654913">
    <property type="component" value="Chromosome 6"/>
</dbReference>
<dbReference type="OrthoDB" id="5273847at2759"/>
<dbReference type="AlphaFoldDB" id="A0A7R7XWM9"/>
<dbReference type="InterPro" id="IPR056021">
    <property type="entry name" value="DUF7600"/>
</dbReference>
<dbReference type="InterPro" id="IPR036404">
    <property type="entry name" value="Jacalin-like_lectin_dom_sf"/>
</dbReference>
<evidence type="ECO:0000259" key="1">
    <source>
        <dbReference type="SMART" id="SM00256"/>
    </source>
</evidence>
<proteinExistence type="predicted"/>
<name>A0A7R7XWM9_9EURO</name>
<feature type="domain" description="F-box" evidence="1">
    <location>
        <begin position="207"/>
        <end position="247"/>
    </location>
</feature>
<accession>A0A7R7XWM9</accession>
<dbReference type="SMART" id="SM00256">
    <property type="entry name" value="FBOX"/>
    <property type="match status" value="1"/>
</dbReference>
<protein>
    <recommendedName>
        <fullName evidence="1">F-box domain-containing protein</fullName>
    </recommendedName>
</protein>
<evidence type="ECO:0000313" key="3">
    <source>
        <dbReference type="Proteomes" id="UP000654913"/>
    </source>
</evidence>
<evidence type="ECO:0000313" key="2">
    <source>
        <dbReference type="EMBL" id="BCS28303.1"/>
    </source>
</evidence>
<dbReference type="CDD" id="cd09917">
    <property type="entry name" value="F-box_SF"/>
    <property type="match status" value="1"/>
</dbReference>
<dbReference type="EMBL" id="AP024448">
    <property type="protein sequence ID" value="BCS28303.1"/>
    <property type="molecule type" value="Genomic_DNA"/>
</dbReference>
<dbReference type="Pfam" id="PF00646">
    <property type="entry name" value="F-box"/>
    <property type="match status" value="1"/>
</dbReference>
<gene>
    <name evidence="2" type="ORF">APUU_61351S</name>
</gene>
<dbReference type="InterPro" id="IPR036047">
    <property type="entry name" value="F-box-like_dom_sf"/>
</dbReference>
<dbReference type="GeneID" id="64978300"/>
<keyword evidence="3" id="KW-1185">Reference proteome</keyword>
<dbReference type="InterPro" id="IPR001810">
    <property type="entry name" value="F-box_dom"/>
</dbReference>
<sequence>MANVYCALCGVILLPDPYVEEGATEPEPPPRRRRPWCSEVRGLTTIDDPSNPPTLTGVGLMYGPNRLSATIDCKLSYLDSQLTWEWGLSTTSWGWGSWAFGVHDACWQILRLRVGGWHERRLIISVFHQLLCVPCIGSSSFDFGHDYGGASQTHKRMGPPMPINAGSVLYADPHAVTLMVISEPAMPQSLTSFDYLQGASRHTFGPLSMELIHEILSYLSRKEVAALRLVSRALASIAAVENLPQSYWRSRFLLGQEADFIFPDLTERRDWRGVFLALNKLLRHGGTLPLLNRKRIRKLIEPISRLVEDAPGPYAGLFGMAAQRVPNQESRFQISTSDDGGHIPAVLEESNSFAGDISTDFPDGPVYSGCRVIDHVTRALPSPRQYNQGTIAVSSCRIGVMSFIAGIGIFPSRTTDNYACIIGFHNPGAEKWLDMPTASSIEHIHVAFSAQGLMGIMFSFTDGTESSWTGVSEGRGIAQGSLHVTGESQPRHLVAGVDLFKIVSLAVYSLRNNPIPPSHPQSHLWVPGPPTHDGLQLTPLYPTMESLLFEPLLDVDFGGPGGVYLRELTGLVCYMGYDPHPLLGMQAVYADGRTALFGSRRGCETYFAIAGPDGERITQVSVLSHCGDPSQTFVNGLCGLRITTNYGRTAEFATIQSRLKHSLDIIEVPEPDHIITGLAVRQMPSKDPFIRVALQYQPSASSVPNQSSLLLPESEVCKESLEYSKYFSRYIRTPRTGDYQTYASLQGVRRIQASIGVEGRCRSPSRISGLKLLYENRPPSILGQWMDEYKTFDLLPGEDIEYLTVWILPAADAVEWRPARQGQVVAVRFDTTKSRSMTFSAPGTDSLRSEALRMQYGYGDGYKVTDVFWIMNSSYDRVRATGSGTLERPSELVPDEYPDQVQRLYFDRMELDPVVTAKGWLDHGQLLGVEFIYMSGAAARVGELNTASGSVETIHFPGNCRFVGMATGIKDAHIRVLKFDLEDRNTPSRAEYRTVGFGLPPSDEHQILSECDWQHVWPNPEQSPQDPSQLDIREKIHTPPTGMRLAGLYFNCQDFASVGALYEPVGSEVRGGPV</sequence>
<reference evidence="2" key="1">
    <citation type="submission" date="2021-01" db="EMBL/GenBank/DDBJ databases">
        <authorList>
            <consortium name="Aspergillus puulaauensis MK2 genome sequencing consortium"/>
            <person name="Kazuki M."/>
            <person name="Futagami T."/>
        </authorList>
    </citation>
    <scope>NUCLEOTIDE SEQUENCE</scope>
    <source>
        <strain evidence="2">MK2</strain>
    </source>
</reference>
<dbReference type="KEGG" id="apuu:APUU_61351S"/>
<organism evidence="2 3">
    <name type="scientific">Aspergillus puulaauensis</name>
    <dbReference type="NCBI Taxonomy" id="1220207"/>
    <lineage>
        <taxon>Eukaryota</taxon>
        <taxon>Fungi</taxon>
        <taxon>Dikarya</taxon>
        <taxon>Ascomycota</taxon>
        <taxon>Pezizomycotina</taxon>
        <taxon>Eurotiomycetes</taxon>
        <taxon>Eurotiomycetidae</taxon>
        <taxon>Eurotiales</taxon>
        <taxon>Aspergillaceae</taxon>
        <taxon>Aspergillus</taxon>
    </lineage>
</organism>
<dbReference type="SUPFAM" id="SSF51101">
    <property type="entry name" value="Mannose-binding lectins"/>
    <property type="match status" value="1"/>
</dbReference>